<comment type="caution">
    <text evidence="2">The sequence shown here is derived from an EMBL/GenBank/DDBJ whole genome shotgun (WGS) entry which is preliminary data.</text>
</comment>
<evidence type="ECO:0000313" key="3">
    <source>
        <dbReference type="Proteomes" id="UP001252186"/>
    </source>
</evidence>
<organism evidence="2 3">
    <name type="scientific">Urechidicola vernalis</name>
    <dbReference type="NCBI Taxonomy" id="3075600"/>
    <lineage>
        <taxon>Bacteria</taxon>
        <taxon>Pseudomonadati</taxon>
        <taxon>Bacteroidota</taxon>
        <taxon>Flavobacteriia</taxon>
        <taxon>Flavobacteriales</taxon>
        <taxon>Flavobacteriaceae</taxon>
        <taxon>Urechidicola</taxon>
    </lineage>
</organism>
<accession>A0ABU2Y6Q5</accession>
<dbReference type="EMBL" id="JAVRHV010000004">
    <property type="protein sequence ID" value="MDT0553455.1"/>
    <property type="molecule type" value="Genomic_DNA"/>
</dbReference>
<keyword evidence="3" id="KW-1185">Reference proteome</keyword>
<dbReference type="Proteomes" id="UP001252186">
    <property type="component" value="Unassembled WGS sequence"/>
</dbReference>
<keyword evidence="1" id="KW-0732">Signal</keyword>
<protein>
    <recommendedName>
        <fullName evidence="4">Phenol degradation protein meta</fullName>
    </recommendedName>
</protein>
<dbReference type="RefSeq" id="WP_311593474.1">
    <property type="nucleotide sequence ID" value="NZ_JAVRHV010000004.1"/>
</dbReference>
<feature type="signal peptide" evidence="1">
    <location>
        <begin position="1"/>
        <end position="24"/>
    </location>
</feature>
<name>A0ABU2Y6Q5_9FLAO</name>
<dbReference type="SUPFAM" id="SSF56925">
    <property type="entry name" value="OMPA-like"/>
    <property type="match status" value="1"/>
</dbReference>
<evidence type="ECO:0000256" key="1">
    <source>
        <dbReference type="SAM" id="SignalP"/>
    </source>
</evidence>
<sequence length="349" mass="39826">MKKIPFKLLVFGLLLFFATYSSVAQYSSIDVGKKHQEYRDSIKNTKYDYIFPIWGQKVYEKGFDIPFPAGLMANFVWMDQNITIDNMQLGFKSDNYDVPLTPVDFIEFGENSNTSYAYNVRPDLWVLPFFNVYGLFGGGSSNTKVNLVAPIELGSEVEQNITTKGFGVMFAGGVRKMWFSVDANWTWNKPELLDDPVRVKVLGVRVGKTFKFKNRPQSNFAFWIGGMRTKMDAETRGQISLGEALPGLEDRADQIVSDYNDWYAANYDDLNFAQKKVVDEVFDPIVDAIDQVDGTSIIRYGMDKQVQQLWNGVVGGQYQLNKRWQFRAEGGIIGNRKSFLVSANYRFLL</sequence>
<reference evidence="2 3" key="1">
    <citation type="submission" date="2023-09" db="EMBL/GenBank/DDBJ databases">
        <authorList>
            <person name="Rey-Velasco X."/>
        </authorList>
    </citation>
    <scope>NUCLEOTIDE SEQUENCE [LARGE SCALE GENOMIC DNA]</scope>
    <source>
        <strain evidence="2 3">P050</strain>
    </source>
</reference>
<feature type="chain" id="PRO_5045489271" description="Phenol degradation protein meta" evidence="1">
    <location>
        <begin position="25"/>
        <end position="349"/>
    </location>
</feature>
<gene>
    <name evidence="2" type="ORF">RM519_09385</name>
</gene>
<evidence type="ECO:0000313" key="2">
    <source>
        <dbReference type="EMBL" id="MDT0553455.1"/>
    </source>
</evidence>
<dbReference type="InterPro" id="IPR011250">
    <property type="entry name" value="OMP/PagP_B-barrel"/>
</dbReference>
<evidence type="ECO:0008006" key="4">
    <source>
        <dbReference type="Google" id="ProtNLM"/>
    </source>
</evidence>
<proteinExistence type="predicted"/>